<keyword evidence="5 7" id="KW-1133">Transmembrane helix</keyword>
<evidence type="ECO:0000313" key="10">
    <source>
        <dbReference type="Proteomes" id="UP000006786"/>
    </source>
</evidence>
<dbReference type="EMBL" id="AMRM01000020">
    <property type="protein sequence ID" value="EKF17668.1"/>
    <property type="molecule type" value="Genomic_DNA"/>
</dbReference>
<dbReference type="PATRIC" id="fig|391937.3.peg.3377"/>
<dbReference type="PANTHER" id="PTHR30183">
    <property type="entry name" value="MOLYBDENUM TRANSPORT SYSTEM PERMEASE PROTEIN MODB"/>
    <property type="match status" value="1"/>
</dbReference>
<feature type="transmembrane region" description="Helical" evidence="7">
    <location>
        <begin position="397"/>
        <end position="416"/>
    </location>
</feature>
<keyword evidence="2 7" id="KW-0813">Transport</keyword>
<dbReference type="Pfam" id="PF00528">
    <property type="entry name" value="BPD_transp_1"/>
    <property type="match status" value="2"/>
</dbReference>
<dbReference type="CDD" id="cd06261">
    <property type="entry name" value="TM_PBP2"/>
    <property type="match status" value="2"/>
</dbReference>
<dbReference type="PANTHER" id="PTHR30183:SF7">
    <property type="entry name" value="FERRIC TRANSPORT SYSTEM PERMEASE PROTEIN FBPB 1-RELATED"/>
    <property type="match status" value="1"/>
</dbReference>
<evidence type="ECO:0000259" key="8">
    <source>
        <dbReference type="PROSITE" id="PS50928"/>
    </source>
</evidence>
<evidence type="ECO:0000313" key="9">
    <source>
        <dbReference type="EMBL" id="EKF17668.1"/>
    </source>
</evidence>
<accession>K2N0F0</accession>
<dbReference type="eggNOG" id="COG1178">
    <property type="taxonomic scope" value="Bacteria"/>
</dbReference>
<feature type="domain" description="ABC transmembrane type-1" evidence="8">
    <location>
        <begin position="212"/>
        <end position="417"/>
    </location>
</feature>
<dbReference type="PROSITE" id="PS50928">
    <property type="entry name" value="ABC_TM1"/>
    <property type="match status" value="2"/>
</dbReference>
<feature type="transmembrane region" description="Helical" evidence="7">
    <location>
        <begin position="510"/>
        <end position="536"/>
    </location>
</feature>
<feature type="transmembrane region" description="Helical" evidence="7">
    <location>
        <begin position="548"/>
        <end position="567"/>
    </location>
</feature>
<feature type="transmembrane region" description="Helical" evidence="7">
    <location>
        <begin position="118"/>
        <end position="138"/>
    </location>
</feature>
<sequence>MQRAVFTLAAFGLLGYCAMPWFGVDYGIFERDWIDAGGLLSEQGAPGLLQTLIHGRPLLAIPGLVLAYVLFSACGIGGVPRGPRLLLCLLVLGLAAVALPPFAARWLGFFPEAGGQALGYGAIVVAASLLLCATTLWARMGRSNRDAFAVGSIALVLVLIGLFVFYPILHVLTQAVSAPSEGTVIGSVLSTATGRDVWGLACFTGGRHCGVAVNSILLGVLTATSTTVLGLAFALLITRTRFPAKGLLRALTILPIITPPFVVGLALILLFGRAGWVTTFAADFLDVEAGRWLYGLWGVWLAQTLAFTPIAFLVLIGVVEGVSPSLEEAAQTLRADLSATMRTVSLPLFRPGLANAFLLGFIESLADFGNPLVLGGADGVLSTEIYFAVVGAQADPARAAVLAIILLFLTLGAFLVQRMWLGRTSYATITGKGDNGARAPLSLRHSAAVHGLTMPWLALTVVVYAMIFYGSFVKLWGYDHTITLDHYRTAFRVEWLDGAVLWSGSAWNSFWTTLTISSVAAPLTAALGLLTAWLLIRQEFFGKTAFEFVTMLSFAIPGTVVGLSYILAFNVPPIELTGTGVILVLCFIFRNMPVGVRGGVAAIKQIDRSLDEASLTLGGGSFQTLRYVLLPLLRPAIVAAVAYSFIRGITSVSAVIFLVSADHNMATAYIIGLVENGSYGVAIAYANVLIVVMLAVMLAVQFAFGGRRLRRQERIGNALPARARS</sequence>
<evidence type="ECO:0000256" key="4">
    <source>
        <dbReference type="ARBA" id="ARBA00022692"/>
    </source>
</evidence>
<feature type="domain" description="ABC transmembrane type-1" evidence="8">
    <location>
        <begin position="510"/>
        <end position="700"/>
    </location>
</feature>
<dbReference type="InterPro" id="IPR035906">
    <property type="entry name" value="MetI-like_sf"/>
</dbReference>
<dbReference type="RefSeq" id="WP_008598180.1">
    <property type="nucleotide sequence ID" value="NZ_AMRM01000020.1"/>
</dbReference>
<dbReference type="Proteomes" id="UP000006786">
    <property type="component" value="Unassembled WGS sequence"/>
</dbReference>
<keyword evidence="6 7" id="KW-0472">Membrane</keyword>
<comment type="subcellular location">
    <subcellularLocation>
        <location evidence="1 7">Cell membrane</location>
        <topology evidence="1 7">Multi-pass membrane protein</topology>
    </subcellularLocation>
</comment>
<feature type="transmembrane region" description="Helical" evidence="7">
    <location>
        <begin position="679"/>
        <end position="704"/>
    </location>
</feature>
<dbReference type="SUPFAM" id="SSF161098">
    <property type="entry name" value="MetI-like"/>
    <property type="match status" value="2"/>
</dbReference>
<feature type="transmembrane region" description="Helical" evidence="7">
    <location>
        <begin position="86"/>
        <end position="106"/>
    </location>
</feature>
<feature type="transmembrane region" description="Helical" evidence="7">
    <location>
        <begin position="250"/>
        <end position="272"/>
    </location>
</feature>
<evidence type="ECO:0000256" key="1">
    <source>
        <dbReference type="ARBA" id="ARBA00004651"/>
    </source>
</evidence>
<proteinExistence type="inferred from homology"/>
<dbReference type="STRING" id="391937.NA2_16452"/>
<keyword evidence="4 7" id="KW-0812">Transmembrane</keyword>
<evidence type="ECO:0000256" key="7">
    <source>
        <dbReference type="RuleBase" id="RU363032"/>
    </source>
</evidence>
<dbReference type="OrthoDB" id="7056428at2"/>
<dbReference type="AlphaFoldDB" id="K2N0F0"/>
<dbReference type="GO" id="GO:0005886">
    <property type="term" value="C:plasma membrane"/>
    <property type="evidence" value="ECO:0007669"/>
    <property type="project" value="UniProtKB-SubCell"/>
</dbReference>
<feature type="transmembrane region" description="Helical" evidence="7">
    <location>
        <begin position="447"/>
        <end position="469"/>
    </location>
</feature>
<evidence type="ECO:0000256" key="2">
    <source>
        <dbReference type="ARBA" id="ARBA00022448"/>
    </source>
</evidence>
<name>K2N0F0_9HYPH</name>
<gene>
    <name evidence="9" type="ORF">NA2_16452</name>
</gene>
<reference evidence="9 10" key="1">
    <citation type="journal article" date="2012" name="J. Bacteriol.">
        <title>Genome Sequence of Nitratireductor pacificus Type Strain pht-3B.</title>
        <authorList>
            <person name="Lai Q."/>
            <person name="Li G."/>
            <person name="Shao Z."/>
        </authorList>
    </citation>
    <scope>NUCLEOTIDE SEQUENCE [LARGE SCALE GENOMIC DNA]</scope>
    <source>
        <strain evidence="10">pht-3B</strain>
    </source>
</reference>
<evidence type="ECO:0000256" key="5">
    <source>
        <dbReference type="ARBA" id="ARBA00022989"/>
    </source>
</evidence>
<dbReference type="InterPro" id="IPR000515">
    <property type="entry name" value="MetI-like"/>
</dbReference>
<evidence type="ECO:0000256" key="6">
    <source>
        <dbReference type="ARBA" id="ARBA00023136"/>
    </source>
</evidence>
<feature type="transmembrane region" description="Helical" evidence="7">
    <location>
        <begin position="292"/>
        <end position="318"/>
    </location>
</feature>
<comment type="caution">
    <text evidence="9">The sequence shown here is derived from an EMBL/GenBank/DDBJ whole genome shotgun (WGS) entry which is preliminary data.</text>
</comment>
<feature type="transmembrane region" description="Helical" evidence="7">
    <location>
        <begin position="147"/>
        <end position="169"/>
    </location>
</feature>
<keyword evidence="10" id="KW-1185">Reference proteome</keyword>
<keyword evidence="3" id="KW-1003">Cell membrane</keyword>
<organism evidence="9 10">
    <name type="scientific">Nitratireductor pacificus pht-3B</name>
    <dbReference type="NCBI Taxonomy" id="391937"/>
    <lineage>
        <taxon>Bacteria</taxon>
        <taxon>Pseudomonadati</taxon>
        <taxon>Pseudomonadota</taxon>
        <taxon>Alphaproteobacteria</taxon>
        <taxon>Hyphomicrobiales</taxon>
        <taxon>Phyllobacteriaceae</taxon>
        <taxon>Nitratireductor</taxon>
    </lineage>
</organism>
<evidence type="ECO:0000256" key="3">
    <source>
        <dbReference type="ARBA" id="ARBA00022475"/>
    </source>
</evidence>
<comment type="similarity">
    <text evidence="7">Belongs to the binding-protein-dependent transport system permease family.</text>
</comment>
<protein>
    <submittedName>
        <fullName evidence="9">ABC transporter permease</fullName>
    </submittedName>
</protein>
<dbReference type="GO" id="GO:0055085">
    <property type="term" value="P:transmembrane transport"/>
    <property type="evidence" value="ECO:0007669"/>
    <property type="project" value="InterPro"/>
</dbReference>
<dbReference type="Gene3D" id="1.10.3720.10">
    <property type="entry name" value="MetI-like"/>
    <property type="match status" value="2"/>
</dbReference>
<feature type="transmembrane region" description="Helical" evidence="7">
    <location>
        <begin position="216"/>
        <end position="238"/>
    </location>
</feature>
<feature type="transmembrane region" description="Helical" evidence="7">
    <location>
        <begin position="58"/>
        <end position="79"/>
    </location>
</feature>